<reference evidence="1" key="1">
    <citation type="submission" date="2014-12" db="EMBL/GenBank/DDBJ databases">
        <title>Insight into the proteome of Arion vulgaris.</title>
        <authorList>
            <person name="Aradska J."/>
            <person name="Bulat T."/>
            <person name="Smidak R."/>
            <person name="Sarate P."/>
            <person name="Gangsoo J."/>
            <person name="Sialana F."/>
            <person name="Bilban M."/>
            <person name="Lubec G."/>
        </authorList>
    </citation>
    <scope>NUCLEOTIDE SEQUENCE</scope>
    <source>
        <tissue evidence="1">Skin</tissue>
    </source>
</reference>
<name>A0A0B7AD07_9EUPU</name>
<gene>
    <name evidence="1" type="primary">ORF112460</name>
</gene>
<feature type="non-terminal residue" evidence="1">
    <location>
        <position position="67"/>
    </location>
</feature>
<accession>A0A0B7AD07</accession>
<dbReference type="EMBL" id="HACG01032029">
    <property type="protein sequence ID" value="CEK78894.1"/>
    <property type="molecule type" value="Transcribed_RNA"/>
</dbReference>
<organism evidence="1">
    <name type="scientific">Arion vulgaris</name>
    <dbReference type="NCBI Taxonomy" id="1028688"/>
    <lineage>
        <taxon>Eukaryota</taxon>
        <taxon>Metazoa</taxon>
        <taxon>Spiralia</taxon>
        <taxon>Lophotrochozoa</taxon>
        <taxon>Mollusca</taxon>
        <taxon>Gastropoda</taxon>
        <taxon>Heterobranchia</taxon>
        <taxon>Euthyneura</taxon>
        <taxon>Panpulmonata</taxon>
        <taxon>Eupulmonata</taxon>
        <taxon>Stylommatophora</taxon>
        <taxon>Helicina</taxon>
        <taxon>Arionoidea</taxon>
        <taxon>Arionidae</taxon>
        <taxon>Arion</taxon>
    </lineage>
</organism>
<proteinExistence type="predicted"/>
<protein>
    <submittedName>
        <fullName evidence="1">Uncharacterized protein</fullName>
    </submittedName>
</protein>
<dbReference type="AlphaFoldDB" id="A0A0B7AD07"/>
<evidence type="ECO:0000313" key="1">
    <source>
        <dbReference type="EMBL" id="CEK78894.1"/>
    </source>
</evidence>
<sequence length="67" mass="7538">MKQPTNNHTPDQHKVLRATPISTHKVLFRTSPKRHQEKKDYAHITKTILVESACLSHIKALTLSGPG</sequence>